<evidence type="ECO:0000256" key="3">
    <source>
        <dbReference type="ARBA" id="ARBA00022692"/>
    </source>
</evidence>
<evidence type="ECO:0000256" key="5">
    <source>
        <dbReference type="ARBA" id="ARBA00023136"/>
    </source>
</evidence>
<evidence type="ECO:0000313" key="7">
    <source>
        <dbReference type="EMBL" id="KAJ9148578.1"/>
    </source>
</evidence>
<dbReference type="PANTHER" id="PTHR34697">
    <property type="entry name" value="PHOSPHATIDYLGLYCEROL LYSYLTRANSFERASE"/>
    <property type="match status" value="1"/>
</dbReference>
<keyword evidence="2" id="KW-1003">Cell membrane</keyword>
<dbReference type="InterPro" id="IPR024320">
    <property type="entry name" value="LPG_synthase_C"/>
</dbReference>
<dbReference type="PANTHER" id="PTHR34697:SF2">
    <property type="entry name" value="PHOSPHATIDYLGLYCEROL LYSYLTRANSFERASE"/>
    <property type="match status" value="1"/>
</dbReference>
<comment type="subcellular location">
    <subcellularLocation>
        <location evidence="1">Cell membrane</location>
        <topology evidence="1">Multi-pass membrane protein</topology>
    </subcellularLocation>
</comment>
<dbReference type="GO" id="GO:0005886">
    <property type="term" value="C:plasma membrane"/>
    <property type="evidence" value="ECO:0007669"/>
    <property type="project" value="UniProtKB-SubCell"/>
</dbReference>
<evidence type="ECO:0000256" key="2">
    <source>
        <dbReference type="ARBA" id="ARBA00022475"/>
    </source>
</evidence>
<name>A0AA38VUN9_9PEZI</name>
<dbReference type="Proteomes" id="UP001174694">
    <property type="component" value="Unassembled WGS sequence"/>
</dbReference>
<comment type="caution">
    <text evidence="7">The sequence shown here is derived from an EMBL/GenBank/DDBJ whole genome shotgun (WGS) entry which is preliminary data.</text>
</comment>
<accession>A0AA38VUN9</accession>
<keyword evidence="3" id="KW-0812">Transmembrane</keyword>
<keyword evidence="4" id="KW-1133">Transmembrane helix</keyword>
<feature type="domain" description="Phosphatidylglycerol lysyltransferase C-terminal" evidence="6">
    <location>
        <begin position="14"/>
        <end position="280"/>
    </location>
</feature>
<dbReference type="GO" id="GO:0055091">
    <property type="term" value="P:phospholipid homeostasis"/>
    <property type="evidence" value="ECO:0007669"/>
    <property type="project" value="TreeGrafter"/>
</dbReference>
<proteinExistence type="predicted"/>
<keyword evidence="5" id="KW-0472">Membrane</keyword>
<protein>
    <submittedName>
        <fullName evidence="7">Lysylphosphatidylglycerol biosynthesis bifunctional protein LysX</fullName>
    </submittedName>
</protein>
<reference evidence="7" key="1">
    <citation type="submission" date="2022-07" db="EMBL/GenBank/DDBJ databases">
        <title>Fungi with potential for degradation of polypropylene.</title>
        <authorList>
            <person name="Gostincar C."/>
        </authorList>
    </citation>
    <scope>NUCLEOTIDE SEQUENCE</scope>
    <source>
        <strain evidence="7">EXF-13308</strain>
    </source>
</reference>
<dbReference type="GO" id="GO:0016755">
    <property type="term" value="F:aminoacyltransferase activity"/>
    <property type="evidence" value="ECO:0007669"/>
    <property type="project" value="TreeGrafter"/>
</dbReference>
<evidence type="ECO:0000256" key="4">
    <source>
        <dbReference type="ARBA" id="ARBA00022989"/>
    </source>
</evidence>
<gene>
    <name evidence="7" type="ORF">NKR23_g4922</name>
</gene>
<evidence type="ECO:0000313" key="8">
    <source>
        <dbReference type="Proteomes" id="UP001174694"/>
    </source>
</evidence>
<dbReference type="EMBL" id="JANBVO010000012">
    <property type="protein sequence ID" value="KAJ9148578.1"/>
    <property type="molecule type" value="Genomic_DNA"/>
</dbReference>
<dbReference type="AlphaFoldDB" id="A0AA38VUN9"/>
<evidence type="ECO:0000259" key="6">
    <source>
        <dbReference type="Pfam" id="PF09924"/>
    </source>
</evidence>
<keyword evidence="8" id="KW-1185">Reference proteome</keyword>
<dbReference type="Pfam" id="PF09924">
    <property type="entry name" value="LPG_synthase_C"/>
    <property type="match status" value="1"/>
</dbReference>
<organism evidence="7 8">
    <name type="scientific">Pleurostoma richardsiae</name>
    <dbReference type="NCBI Taxonomy" id="41990"/>
    <lineage>
        <taxon>Eukaryota</taxon>
        <taxon>Fungi</taxon>
        <taxon>Dikarya</taxon>
        <taxon>Ascomycota</taxon>
        <taxon>Pezizomycotina</taxon>
        <taxon>Sordariomycetes</taxon>
        <taxon>Sordariomycetidae</taxon>
        <taxon>Calosphaeriales</taxon>
        <taxon>Pleurostomataceae</taxon>
        <taxon>Pleurostoma</taxon>
    </lineage>
</organism>
<dbReference type="InterPro" id="IPR051211">
    <property type="entry name" value="PG_lysyltransferase"/>
</dbReference>
<evidence type="ECO:0000256" key="1">
    <source>
        <dbReference type="ARBA" id="ARBA00004651"/>
    </source>
</evidence>
<sequence length="349" mass="38956">MTSTDHMHTCSFPFKVKNKIAVVGGDPLCPPQQIPSVLEDFKEYRKNGWGIAFLGAHDHLASYAKEQGWVTVHFGEERVLNPLTNPVLLESAGKRIISQSRQLLDPDRGGITLEVYSPSIGVDSVLQEQLANIYNSRRSERNRQRKGKAQAFITVYDPFALPTLMTYIFTRGPDGSPNGFAALRKLGVNTGFHIDPCIAALGASRGITDLLIFAAMALLNRAGISYLSLGYEPHSELRDITGMPQCIAKLTRTASCAMFRAIPVGGKKAYHDKFRPDESQHSRLYILFPEDVPGYRHSAAVMHVANIKLRRLMCLDPKCWLVFRRKNSKFGSGVLSGRRENVDERTEHE</sequence>